<comment type="caution">
    <text evidence="1">The sequence shown here is derived from an EMBL/GenBank/DDBJ whole genome shotgun (WGS) entry which is preliminary data.</text>
</comment>
<proteinExistence type="predicted"/>
<evidence type="ECO:0000313" key="2">
    <source>
        <dbReference type="Proteomes" id="UP000814033"/>
    </source>
</evidence>
<name>A0ACB8RX65_9AGAM</name>
<organism evidence="1 2">
    <name type="scientific">Auriscalpium vulgare</name>
    <dbReference type="NCBI Taxonomy" id="40419"/>
    <lineage>
        <taxon>Eukaryota</taxon>
        <taxon>Fungi</taxon>
        <taxon>Dikarya</taxon>
        <taxon>Basidiomycota</taxon>
        <taxon>Agaricomycotina</taxon>
        <taxon>Agaricomycetes</taxon>
        <taxon>Russulales</taxon>
        <taxon>Auriscalpiaceae</taxon>
        <taxon>Auriscalpium</taxon>
    </lineage>
</organism>
<sequence length="263" mass="29521">MLLDLPEELLHAVLLLVDDVKNILACLATCRRLKTLGENSLQVQYKIELGASGMCEGPDARHLDVSEKLQRIRAYRAACARDVTLEELPFTPALIGRVGWVRTSVTTFVSYRSEVDGLRVYVQQMPSVLRGIEERHWSIKVPTKWTVLAVDASQDLLIMQANRYDGRRCELRMLSLSTGESHPSAFVAGKEVYSGLHVEVFGDYCAVAGWEHEHPCVAIWNWKSQSTEVKLVGRFTCLLRVVDEFSPLVPSSTGGWVLVHISR</sequence>
<evidence type="ECO:0000313" key="1">
    <source>
        <dbReference type="EMBL" id="KAI0048650.1"/>
    </source>
</evidence>
<protein>
    <submittedName>
        <fullName evidence="1">Uncharacterized protein</fullName>
    </submittedName>
</protein>
<reference evidence="1" key="1">
    <citation type="submission" date="2021-02" db="EMBL/GenBank/DDBJ databases">
        <authorList>
            <consortium name="DOE Joint Genome Institute"/>
            <person name="Ahrendt S."/>
            <person name="Looney B.P."/>
            <person name="Miyauchi S."/>
            <person name="Morin E."/>
            <person name="Drula E."/>
            <person name="Courty P.E."/>
            <person name="Chicoki N."/>
            <person name="Fauchery L."/>
            <person name="Kohler A."/>
            <person name="Kuo A."/>
            <person name="Labutti K."/>
            <person name="Pangilinan J."/>
            <person name="Lipzen A."/>
            <person name="Riley R."/>
            <person name="Andreopoulos W."/>
            <person name="He G."/>
            <person name="Johnson J."/>
            <person name="Barry K.W."/>
            <person name="Grigoriev I.V."/>
            <person name="Nagy L."/>
            <person name="Hibbett D."/>
            <person name="Henrissat B."/>
            <person name="Matheny P.B."/>
            <person name="Labbe J."/>
            <person name="Martin F."/>
        </authorList>
    </citation>
    <scope>NUCLEOTIDE SEQUENCE</scope>
    <source>
        <strain evidence="1">FP105234-sp</strain>
    </source>
</reference>
<reference evidence="1" key="2">
    <citation type="journal article" date="2022" name="New Phytol.">
        <title>Evolutionary transition to the ectomycorrhizal habit in the genomes of a hyperdiverse lineage of mushroom-forming fungi.</title>
        <authorList>
            <person name="Looney B."/>
            <person name="Miyauchi S."/>
            <person name="Morin E."/>
            <person name="Drula E."/>
            <person name="Courty P.E."/>
            <person name="Kohler A."/>
            <person name="Kuo A."/>
            <person name="LaButti K."/>
            <person name="Pangilinan J."/>
            <person name="Lipzen A."/>
            <person name="Riley R."/>
            <person name="Andreopoulos W."/>
            <person name="He G."/>
            <person name="Johnson J."/>
            <person name="Nolan M."/>
            <person name="Tritt A."/>
            <person name="Barry K.W."/>
            <person name="Grigoriev I.V."/>
            <person name="Nagy L.G."/>
            <person name="Hibbett D."/>
            <person name="Henrissat B."/>
            <person name="Matheny P.B."/>
            <person name="Labbe J."/>
            <person name="Martin F.M."/>
        </authorList>
    </citation>
    <scope>NUCLEOTIDE SEQUENCE</scope>
    <source>
        <strain evidence="1">FP105234-sp</strain>
    </source>
</reference>
<dbReference type="Proteomes" id="UP000814033">
    <property type="component" value="Unassembled WGS sequence"/>
</dbReference>
<accession>A0ACB8RX65</accession>
<keyword evidence="2" id="KW-1185">Reference proteome</keyword>
<gene>
    <name evidence="1" type="ORF">FA95DRAFT_1015065</name>
</gene>
<dbReference type="EMBL" id="MU275883">
    <property type="protein sequence ID" value="KAI0048650.1"/>
    <property type="molecule type" value="Genomic_DNA"/>
</dbReference>